<proteinExistence type="predicted"/>
<protein>
    <submittedName>
        <fullName evidence="1">Uncharacterized protein</fullName>
    </submittedName>
</protein>
<dbReference type="KEGG" id="otm:OSB_00480"/>
<sequence length="198" mass="21456">MTTKRFAFLMLFLPTFAFAQNHSGNHGSVPSDYAGQETRLIKSLSEDDLEEIARGGGWGLARAAELNGVPGPTHLLELADEIGLTEQQRADIEVVRAQMLSDAITAGERFVAAEQSLDAAFQQGAPDADMLERLVAEAGQARSALRLVHLNAHLLTLSLLTDAQVSRYSVLRGYSDDPCATVPDGHNPDMWRSHNGCN</sequence>
<dbReference type="STRING" id="1458307.OSB_00480"/>
<organism evidence="1 2">
    <name type="scientific">Octadecabacter temperatus</name>
    <dbReference type="NCBI Taxonomy" id="1458307"/>
    <lineage>
        <taxon>Bacteria</taxon>
        <taxon>Pseudomonadati</taxon>
        <taxon>Pseudomonadota</taxon>
        <taxon>Alphaproteobacteria</taxon>
        <taxon>Rhodobacterales</taxon>
        <taxon>Roseobacteraceae</taxon>
        <taxon>Octadecabacter</taxon>
    </lineage>
</organism>
<dbReference type="Gene3D" id="1.20.120.1490">
    <property type="match status" value="1"/>
</dbReference>
<accession>A0A0K0Y139</accession>
<dbReference type="AlphaFoldDB" id="A0A0K0Y139"/>
<dbReference type="OrthoDB" id="7353511at2"/>
<keyword evidence="2" id="KW-1185">Reference proteome</keyword>
<dbReference type="RefSeq" id="WP_074202275.1">
    <property type="nucleotide sequence ID" value="NZ_CP012160.1"/>
</dbReference>
<evidence type="ECO:0000313" key="1">
    <source>
        <dbReference type="EMBL" id="AKS44617.1"/>
    </source>
</evidence>
<reference evidence="1 2" key="1">
    <citation type="journal article" date="2015" name="Genome Announc.">
        <title>Closed Genome Sequence of Octadecabacter temperatus SB1, the First Mesophilic Species of the Genus Octadecabacter.</title>
        <authorList>
            <person name="Voget S."/>
            <person name="Billerbeck S."/>
            <person name="Simon M."/>
            <person name="Daniel R."/>
        </authorList>
    </citation>
    <scope>NUCLEOTIDE SEQUENCE [LARGE SCALE GENOMIC DNA]</scope>
    <source>
        <strain evidence="1 2">SB1</strain>
    </source>
</reference>
<gene>
    <name evidence="1" type="ORF">OSB_00480</name>
</gene>
<dbReference type="EMBL" id="CP012160">
    <property type="protein sequence ID" value="AKS44617.1"/>
    <property type="molecule type" value="Genomic_DNA"/>
</dbReference>
<evidence type="ECO:0000313" key="2">
    <source>
        <dbReference type="Proteomes" id="UP000067444"/>
    </source>
</evidence>
<dbReference type="Proteomes" id="UP000067444">
    <property type="component" value="Chromosome"/>
</dbReference>
<name>A0A0K0Y139_9RHOB</name>
<dbReference type="PATRIC" id="fig|1458307.3.peg.49"/>